<proteinExistence type="predicted"/>
<evidence type="ECO:0000313" key="3">
    <source>
        <dbReference type="Proteomes" id="UP000054097"/>
    </source>
</evidence>
<name>A0A0C3B3X9_SERVB</name>
<keyword evidence="3" id="KW-1185">Reference proteome</keyword>
<dbReference type="STRING" id="933852.A0A0C3B3X9"/>
<dbReference type="Pfam" id="PF00651">
    <property type="entry name" value="BTB"/>
    <property type="match status" value="1"/>
</dbReference>
<organism evidence="2 3">
    <name type="scientific">Serendipita vermifera MAFF 305830</name>
    <dbReference type="NCBI Taxonomy" id="933852"/>
    <lineage>
        <taxon>Eukaryota</taxon>
        <taxon>Fungi</taxon>
        <taxon>Dikarya</taxon>
        <taxon>Basidiomycota</taxon>
        <taxon>Agaricomycotina</taxon>
        <taxon>Agaricomycetes</taxon>
        <taxon>Sebacinales</taxon>
        <taxon>Serendipitaceae</taxon>
        <taxon>Serendipita</taxon>
    </lineage>
</organism>
<dbReference type="EMBL" id="KN824282">
    <property type="protein sequence ID" value="KIM31525.1"/>
    <property type="molecule type" value="Genomic_DNA"/>
</dbReference>
<dbReference type="InterPro" id="IPR011333">
    <property type="entry name" value="SKP1/BTB/POZ_sf"/>
</dbReference>
<feature type="domain" description="BTB" evidence="1">
    <location>
        <begin position="20"/>
        <end position="114"/>
    </location>
</feature>
<protein>
    <recommendedName>
        <fullName evidence="1">BTB domain-containing protein</fullName>
    </recommendedName>
</protein>
<dbReference type="OrthoDB" id="3184970at2759"/>
<dbReference type="Proteomes" id="UP000054097">
    <property type="component" value="Unassembled WGS sequence"/>
</dbReference>
<dbReference type="InterPro" id="IPR000210">
    <property type="entry name" value="BTB/POZ_dom"/>
</dbReference>
<gene>
    <name evidence="2" type="ORF">M408DRAFT_261144</name>
</gene>
<evidence type="ECO:0000259" key="1">
    <source>
        <dbReference type="Pfam" id="PF00651"/>
    </source>
</evidence>
<dbReference type="SUPFAM" id="SSF54695">
    <property type="entry name" value="POZ domain"/>
    <property type="match status" value="1"/>
</dbReference>
<sequence>MDEKGTSAPITHSTIFPPSYGDFALQCSDGIVCHFPRYLLGYLSGFFKDMFELPNSNESVQSMEPLLLTEPSKTIELLLQHMDPKIVTPGIDQDTIVDLLEAARKYQVPNVMTWFQEEVLFTKAHVLSQNRDLFLLVENPLLIFYCALRFDLPNLGRPALKILAHCHMALLESSNPAIELRH</sequence>
<reference evidence="3" key="2">
    <citation type="submission" date="2015-01" db="EMBL/GenBank/DDBJ databases">
        <title>Evolutionary Origins and Diversification of the Mycorrhizal Mutualists.</title>
        <authorList>
            <consortium name="DOE Joint Genome Institute"/>
            <consortium name="Mycorrhizal Genomics Consortium"/>
            <person name="Kohler A."/>
            <person name="Kuo A."/>
            <person name="Nagy L.G."/>
            <person name="Floudas D."/>
            <person name="Copeland A."/>
            <person name="Barry K.W."/>
            <person name="Cichocki N."/>
            <person name="Veneault-Fourrey C."/>
            <person name="LaButti K."/>
            <person name="Lindquist E.A."/>
            <person name="Lipzen A."/>
            <person name="Lundell T."/>
            <person name="Morin E."/>
            <person name="Murat C."/>
            <person name="Riley R."/>
            <person name="Ohm R."/>
            <person name="Sun H."/>
            <person name="Tunlid A."/>
            <person name="Henrissat B."/>
            <person name="Grigoriev I.V."/>
            <person name="Hibbett D.S."/>
            <person name="Martin F."/>
        </authorList>
    </citation>
    <scope>NUCLEOTIDE SEQUENCE [LARGE SCALE GENOMIC DNA]</scope>
    <source>
        <strain evidence="3">MAFF 305830</strain>
    </source>
</reference>
<feature type="non-terminal residue" evidence="2">
    <location>
        <position position="182"/>
    </location>
</feature>
<dbReference type="Gene3D" id="3.30.710.10">
    <property type="entry name" value="Potassium Channel Kv1.1, Chain A"/>
    <property type="match status" value="1"/>
</dbReference>
<reference evidence="2 3" key="1">
    <citation type="submission" date="2014-04" db="EMBL/GenBank/DDBJ databases">
        <authorList>
            <consortium name="DOE Joint Genome Institute"/>
            <person name="Kuo A."/>
            <person name="Zuccaro A."/>
            <person name="Kohler A."/>
            <person name="Nagy L.G."/>
            <person name="Floudas D."/>
            <person name="Copeland A."/>
            <person name="Barry K.W."/>
            <person name="Cichocki N."/>
            <person name="Veneault-Fourrey C."/>
            <person name="LaButti K."/>
            <person name="Lindquist E.A."/>
            <person name="Lipzen A."/>
            <person name="Lundell T."/>
            <person name="Morin E."/>
            <person name="Murat C."/>
            <person name="Sun H."/>
            <person name="Tunlid A."/>
            <person name="Henrissat B."/>
            <person name="Grigoriev I.V."/>
            <person name="Hibbett D.S."/>
            <person name="Martin F."/>
            <person name="Nordberg H.P."/>
            <person name="Cantor M.N."/>
            <person name="Hua S.X."/>
        </authorList>
    </citation>
    <scope>NUCLEOTIDE SEQUENCE [LARGE SCALE GENOMIC DNA]</scope>
    <source>
        <strain evidence="2 3">MAFF 305830</strain>
    </source>
</reference>
<dbReference type="HOGENOM" id="CLU_1485508_0_0_1"/>
<accession>A0A0C3B3X9</accession>
<dbReference type="AlphaFoldDB" id="A0A0C3B3X9"/>
<evidence type="ECO:0000313" key="2">
    <source>
        <dbReference type="EMBL" id="KIM31525.1"/>
    </source>
</evidence>